<dbReference type="InterPro" id="IPR001538">
    <property type="entry name" value="Man6P_isomerase-2_C"/>
</dbReference>
<evidence type="ECO:0000259" key="2">
    <source>
        <dbReference type="Pfam" id="PF01050"/>
    </source>
</evidence>
<dbReference type="PANTHER" id="PTHR46390:SF1">
    <property type="entry name" value="MANNOSE-1-PHOSPHATE GUANYLYLTRANSFERASE"/>
    <property type="match status" value="1"/>
</dbReference>
<feature type="domain" description="Nucleotidyl transferase" evidence="1">
    <location>
        <begin position="4"/>
        <end position="269"/>
    </location>
</feature>
<dbReference type="SUPFAM" id="SSF53448">
    <property type="entry name" value="Nucleotide-diphospho-sugar transferases"/>
    <property type="match status" value="1"/>
</dbReference>
<keyword evidence="4" id="KW-1185">Reference proteome</keyword>
<dbReference type="RefSeq" id="WP_204605919.1">
    <property type="nucleotide sequence ID" value="NZ_JBHSED010000068.1"/>
</dbReference>
<name>A0ABV8SJW1_9BACL</name>
<dbReference type="InterPro" id="IPR014710">
    <property type="entry name" value="RmlC-like_jellyroll"/>
</dbReference>
<reference evidence="4" key="1">
    <citation type="journal article" date="2019" name="Int. J. Syst. Evol. Microbiol.">
        <title>The Global Catalogue of Microorganisms (GCM) 10K type strain sequencing project: providing services to taxonomists for standard genome sequencing and annotation.</title>
        <authorList>
            <consortium name="The Broad Institute Genomics Platform"/>
            <consortium name="The Broad Institute Genome Sequencing Center for Infectious Disease"/>
            <person name="Wu L."/>
            <person name="Ma J."/>
        </authorList>
    </citation>
    <scope>NUCLEOTIDE SEQUENCE [LARGE SCALE GENOMIC DNA]</scope>
    <source>
        <strain evidence="4">CGMCC 4.1641</strain>
    </source>
</reference>
<dbReference type="EMBL" id="JBHSED010000068">
    <property type="protein sequence ID" value="MFC4306908.1"/>
    <property type="molecule type" value="Genomic_DNA"/>
</dbReference>
<sequence length="457" mass="51686">MKLVLLSGGSGKRLWPLSNDSRSKQFLRVLEGPDLKPESMVERVWRQLAESGFAESAYVATNRGQAEMIRSQLGDDVPMIIEPERRDTFPAIALAASYLYSVEKVPLDTVIGVMPVDPYVEQPFFDHIGKMEQVLEATGASLALIGVVPTVPSEKYGYIVPIEGRGALAEGIREVSCFREKPGREAAAELIARGALWNCGVFAFKLGYLISWLEARDLPIRYERMLERYRELNKTSFDYEIVEKEEKVVVLPYDGFWKDLGTWNTLTEETGNRQLGEGIVTADSGNTHLINELDIPVTIIGIEDAVVAASPDGILVTLKKESPRIKEVMEEVRNRPMYEERRWGSYRVVDFVKYPEGYEVLTKRLRIKSGSNISYHHHQNRSEVWTIVSGIADVVINERPYHVKPGDVVRIPEGTKHSIKGITDVELIEVQTGSELTEGDVKRMCMEWEEIPFHQFI</sequence>
<protein>
    <submittedName>
        <fullName evidence="3">Sugar phosphate nucleotidyltransferase</fullName>
    </submittedName>
</protein>
<dbReference type="PANTHER" id="PTHR46390">
    <property type="entry name" value="MANNOSE-1-PHOSPHATE GUANYLYLTRANSFERASE"/>
    <property type="match status" value="1"/>
</dbReference>
<evidence type="ECO:0000313" key="4">
    <source>
        <dbReference type="Proteomes" id="UP001595755"/>
    </source>
</evidence>
<evidence type="ECO:0000313" key="3">
    <source>
        <dbReference type="EMBL" id="MFC4306908.1"/>
    </source>
</evidence>
<dbReference type="InterPro" id="IPR005835">
    <property type="entry name" value="NTP_transferase_dom"/>
</dbReference>
<dbReference type="InterPro" id="IPR051161">
    <property type="entry name" value="Mannose-6P_isomerase_type2"/>
</dbReference>
<dbReference type="Gene3D" id="2.60.120.10">
    <property type="entry name" value="Jelly Rolls"/>
    <property type="match status" value="1"/>
</dbReference>
<organism evidence="3 4">
    <name type="scientific">Cohnella boryungensis</name>
    <dbReference type="NCBI Taxonomy" id="768479"/>
    <lineage>
        <taxon>Bacteria</taxon>
        <taxon>Bacillati</taxon>
        <taxon>Bacillota</taxon>
        <taxon>Bacilli</taxon>
        <taxon>Bacillales</taxon>
        <taxon>Paenibacillaceae</taxon>
        <taxon>Cohnella</taxon>
    </lineage>
</organism>
<proteinExistence type="predicted"/>
<dbReference type="CDD" id="cd02213">
    <property type="entry name" value="cupin_PMI_typeII_C"/>
    <property type="match status" value="1"/>
</dbReference>
<dbReference type="Gene3D" id="3.90.550.10">
    <property type="entry name" value="Spore Coat Polysaccharide Biosynthesis Protein SpsA, Chain A"/>
    <property type="match status" value="1"/>
</dbReference>
<gene>
    <name evidence="3" type="ORF">ACFO1S_26150</name>
</gene>
<dbReference type="Pfam" id="PF00483">
    <property type="entry name" value="NTP_transferase"/>
    <property type="match status" value="1"/>
</dbReference>
<comment type="caution">
    <text evidence="3">The sequence shown here is derived from an EMBL/GenBank/DDBJ whole genome shotgun (WGS) entry which is preliminary data.</text>
</comment>
<dbReference type="InterPro" id="IPR011051">
    <property type="entry name" value="RmlC_Cupin_sf"/>
</dbReference>
<dbReference type="Pfam" id="PF01050">
    <property type="entry name" value="MannoseP_isomer"/>
    <property type="match status" value="1"/>
</dbReference>
<accession>A0ABV8SJW1</accession>
<feature type="domain" description="Mannose-6-phosphate isomerase type II C-terminal" evidence="2">
    <location>
        <begin position="341"/>
        <end position="444"/>
    </location>
</feature>
<dbReference type="SUPFAM" id="SSF51182">
    <property type="entry name" value="RmlC-like cupins"/>
    <property type="match status" value="1"/>
</dbReference>
<dbReference type="InterPro" id="IPR029044">
    <property type="entry name" value="Nucleotide-diphossugar_trans"/>
</dbReference>
<evidence type="ECO:0000259" key="1">
    <source>
        <dbReference type="Pfam" id="PF00483"/>
    </source>
</evidence>
<dbReference type="Proteomes" id="UP001595755">
    <property type="component" value="Unassembled WGS sequence"/>
</dbReference>